<name>A0A8H5J492_9HYPO</name>
<dbReference type="Pfam" id="PF11951">
    <property type="entry name" value="Fungal_trans_2"/>
    <property type="match status" value="1"/>
</dbReference>
<dbReference type="GO" id="GO:0000981">
    <property type="term" value="F:DNA-binding transcription factor activity, RNA polymerase II-specific"/>
    <property type="evidence" value="ECO:0007669"/>
    <property type="project" value="InterPro"/>
</dbReference>
<dbReference type="EMBL" id="JAAOAQ010000419">
    <property type="protein sequence ID" value="KAF5548578.1"/>
    <property type="molecule type" value="Genomic_DNA"/>
</dbReference>
<proteinExistence type="predicted"/>
<dbReference type="GO" id="GO:0045944">
    <property type="term" value="P:positive regulation of transcription by RNA polymerase II"/>
    <property type="evidence" value="ECO:0007669"/>
    <property type="project" value="TreeGrafter"/>
</dbReference>
<gene>
    <name evidence="5" type="ORF">FPHYL_9909</name>
</gene>
<reference evidence="5 6" key="1">
    <citation type="submission" date="2020-05" db="EMBL/GenBank/DDBJ databases">
        <title>Identification and distribution of gene clusters putatively required for synthesis of sphingolipid metabolism inhibitors in phylogenetically diverse species of the filamentous fungus Fusarium.</title>
        <authorList>
            <person name="Kim H.-S."/>
            <person name="Busman M."/>
            <person name="Brown D.W."/>
            <person name="Divon H."/>
            <person name="Uhlig S."/>
            <person name="Proctor R.H."/>
        </authorList>
    </citation>
    <scope>NUCLEOTIDE SEQUENCE [LARGE SCALE GENOMIC DNA]</scope>
    <source>
        <strain evidence="5 6">NRRL 13617</strain>
    </source>
</reference>
<comment type="caution">
    <text evidence="5">The sequence shown here is derived from an EMBL/GenBank/DDBJ whole genome shotgun (WGS) entry which is preliminary data.</text>
</comment>
<feature type="region of interest" description="Disordered" evidence="3">
    <location>
        <begin position="42"/>
        <end position="90"/>
    </location>
</feature>
<evidence type="ECO:0000313" key="6">
    <source>
        <dbReference type="Proteomes" id="UP000582016"/>
    </source>
</evidence>
<accession>A0A8H5J492</accession>
<evidence type="ECO:0000259" key="4">
    <source>
        <dbReference type="PROSITE" id="PS50048"/>
    </source>
</evidence>
<protein>
    <submittedName>
        <fullName evidence="5">Transcriptional regulatory moc3</fullName>
    </submittedName>
</protein>
<dbReference type="GO" id="GO:0000976">
    <property type="term" value="F:transcription cis-regulatory region binding"/>
    <property type="evidence" value="ECO:0007669"/>
    <property type="project" value="TreeGrafter"/>
</dbReference>
<dbReference type="Proteomes" id="UP000582016">
    <property type="component" value="Unassembled WGS sequence"/>
</dbReference>
<dbReference type="InterPro" id="IPR001138">
    <property type="entry name" value="Zn2Cys6_DnaBD"/>
</dbReference>
<dbReference type="PANTHER" id="PTHR37534">
    <property type="entry name" value="TRANSCRIPTIONAL ACTIVATOR PROTEIN UGA3"/>
    <property type="match status" value="1"/>
</dbReference>
<dbReference type="GO" id="GO:0008270">
    <property type="term" value="F:zinc ion binding"/>
    <property type="evidence" value="ECO:0007669"/>
    <property type="project" value="InterPro"/>
</dbReference>
<dbReference type="PROSITE" id="PS50048">
    <property type="entry name" value="ZN2_CY6_FUNGAL_2"/>
    <property type="match status" value="1"/>
</dbReference>
<evidence type="ECO:0000256" key="1">
    <source>
        <dbReference type="ARBA" id="ARBA00004123"/>
    </source>
</evidence>
<dbReference type="PROSITE" id="PS00463">
    <property type="entry name" value="ZN2_CY6_FUNGAL_1"/>
    <property type="match status" value="1"/>
</dbReference>
<dbReference type="InterPro" id="IPR021858">
    <property type="entry name" value="Fun_TF"/>
</dbReference>
<dbReference type="AlphaFoldDB" id="A0A8H5J492"/>
<evidence type="ECO:0000256" key="2">
    <source>
        <dbReference type="ARBA" id="ARBA00023242"/>
    </source>
</evidence>
<dbReference type="PANTHER" id="PTHR37534:SF25">
    <property type="entry name" value="ZN(II)2CYS6 TRANSCRIPTION FACTOR (EUROFUNG)"/>
    <property type="match status" value="1"/>
</dbReference>
<dbReference type="InterPro" id="IPR036864">
    <property type="entry name" value="Zn2-C6_fun-type_DNA-bd_sf"/>
</dbReference>
<comment type="subcellular location">
    <subcellularLocation>
        <location evidence="1">Nucleus</location>
    </subcellularLocation>
</comment>
<dbReference type="SMART" id="SM00066">
    <property type="entry name" value="GAL4"/>
    <property type="match status" value="1"/>
</dbReference>
<dbReference type="CDD" id="cd00067">
    <property type="entry name" value="GAL4"/>
    <property type="match status" value="1"/>
</dbReference>
<feature type="domain" description="Zn(2)-C6 fungal-type" evidence="4">
    <location>
        <begin position="9"/>
        <end position="39"/>
    </location>
</feature>
<evidence type="ECO:0000313" key="5">
    <source>
        <dbReference type="EMBL" id="KAF5548578.1"/>
    </source>
</evidence>
<dbReference type="SUPFAM" id="SSF57701">
    <property type="entry name" value="Zn2/Cys6 DNA-binding domain"/>
    <property type="match status" value="1"/>
</dbReference>
<evidence type="ECO:0000256" key="3">
    <source>
        <dbReference type="SAM" id="MobiDB-lite"/>
    </source>
</evidence>
<dbReference type="OrthoDB" id="4525710at2759"/>
<organism evidence="5 6">
    <name type="scientific">Fusarium phyllophilum</name>
    <dbReference type="NCBI Taxonomy" id="47803"/>
    <lineage>
        <taxon>Eukaryota</taxon>
        <taxon>Fungi</taxon>
        <taxon>Dikarya</taxon>
        <taxon>Ascomycota</taxon>
        <taxon>Pezizomycotina</taxon>
        <taxon>Sordariomycetes</taxon>
        <taxon>Hypocreomycetidae</taxon>
        <taxon>Hypocreales</taxon>
        <taxon>Nectriaceae</taxon>
        <taxon>Fusarium</taxon>
        <taxon>Fusarium fujikuroi species complex</taxon>
    </lineage>
</organism>
<dbReference type="Gene3D" id="4.10.240.10">
    <property type="entry name" value="Zn(2)-C6 fungal-type DNA-binding domain"/>
    <property type="match status" value="1"/>
</dbReference>
<sequence>MGRLRSRNGCLTCRERRVKCDETRPTCGVCLKRNQQCRWDSPSPRLKIKHYRPKQTEHPVHTEQSLHPPEGDVPLAEGDSPPVDTLQQPDSNWYTETLTSPTSAASILGLSQHESPSQYSGDLTMGVPRITPAPPSLKRQEAFYLHHFSTHVAQWLDCTDASRQFALNVTVLAKSSPILLYAIISYAARHLGDNNTADEFQERCIVLLIPLLSTETIAHDETILCAIVILRVCEQLSVTVTGGDEERHLAGLSALLKASQGQQVDPSAPTLSQAAFWVYVRQSFYNACINQQPPNLNFDLVLVPPPPVIHRQAVDVKSETAWANTMTWICATVMQFCFSGSVLYSESSTRMQRWYELSEAVENWNKTKPSTFDPIWSGELELGGDPFPEIWFTADWHVMAFGFYHLARMLLKVYRPSPRFAIRNVRRTLPDSDESVMEHARALCGACKGSPGTVPSLITLCHSTFIWGPLMTDKREQTSLVTMLENLESSHAWPTAWIINVLREEWSNCQ</sequence>
<dbReference type="Pfam" id="PF00172">
    <property type="entry name" value="Zn_clus"/>
    <property type="match status" value="1"/>
</dbReference>
<keyword evidence="2" id="KW-0539">Nucleus</keyword>
<keyword evidence="6" id="KW-1185">Reference proteome</keyword>
<dbReference type="GO" id="GO:0005634">
    <property type="term" value="C:nucleus"/>
    <property type="evidence" value="ECO:0007669"/>
    <property type="project" value="UniProtKB-SubCell"/>
</dbReference>